<evidence type="ECO:0000313" key="1">
    <source>
        <dbReference type="EMBL" id="KAJ9094740.1"/>
    </source>
</evidence>
<gene>
    <name evidence="1" type="ORF">QFC21_005898</name>
</gene>
<accession>A0ACC2V762</accession>
<reference evidence="1" key="1">
    <citation type="submission" date="2023-04" db="EMBL/GenBank/DDBJ databases">
        <title>Draft Genome sequencing of Naganishia species isolated from polar environments using Oxford Nanopore Technology.</title>
        <authorList>
            <person name="Leo P."/>
            <person name="Venkateswaran K."/>
        </authorList>
    </citation>
    <scope>NUCLEOTIDE SEQUENCE</scope>
    <source>
        <strain evidence="1">MNA-CCFEE 5423</strain>
    </source>
</reference>
<protein>
    <submittedName>
        <fullName evidence="1">Uncharacterized protein</fullName>
    </submittedName>
</protein>
<keyword evidence="2" id="KW-1185">Reference proteome</keyword>
<name>A0ACC2V762_9TREE</name>
<proteinExistence type="predicted"/>
<comment type="caution">
    <text evidence="1">The sequence shown here is derived from an EMBL/GenBank/DDBJ whole genome shotgun (WGS) entry which is preliminary data.</text>
</comment>
<dbReference type="EMBL" id="JASBWT010000024">
    <property type="protein sequence ID" value="KAJ9094740.1"/>
    <property type="molecule type" value="Genomic_DNA"/>
</dbReference>
<evidence type="ECO:0000313" key="2">
    <source>
        <dbReference type="Proteomes" id="UP001227268"/>
    </source>
</evidence>
<sequence length="229" mass="24537">MSAPQKKILVVLTSADKLPNGKPTGWYLPELAHPYYELKDDFELTLVSPAGGAAPLDPASVEAFKSDELATKFLSDSEAQKLVKNTTKLSSVDPSKFDAIFYVGGHGPVVDLAVDQDSIKLIENFYSSGKITAAVCHAPAVFKNTTHDGKPLVAGKKFTGFSNAEEEAVGMTNDVPFLLESALKDLGGKYEKAPEAWAPWVVVDGNLYTGQNPASAGPLAQRIKKDLLK</sequence>
<organism evidence="1 2">
    <name type="scientific">Naganishia friedmannii</name>
    <dbReference type="NCBI Taxonomy" id="89922"/>
    <lineage>
        <taxon>Eukaryota</taxon>
        <taxon>Fungi</taxon>
        <taxon>Dikarya</taxon>
        <taxon>Basidiomycota</taxon>
        <taxon>Agaricomycotina</taxon>
        <taxon>Tremellomycetes</taxon>
        <taxon>Filobasidiales</taxon>
        <taxon>Filobasidiaceae</taxon>
        <taxon>Naganishia</taxon>
    </lineage>
</organism>
<dbReference type="Proteomes" id="UP001227268">
    <property type="component" value="Unassembled WGS sequence"/>
</dbReference>